<dbReference type="Pfam" id="PF13237">
    <property type="entry name" value="Fer4_10"/>
    <property type="match status" value="1"/>
</dbReference>
<keyword evidence="3" id="KW-1185">Reference proteome</keyword>
<dbReference type="PROSITE" id="PS51379">
    <property type="entry name" value="4FE4S_FER_2"/>
    <property type="match status" value="2"/>
</dbReference>
<dbReference type="EMBL" id="PPTT01000012">
    <property type="protein sequence ID" value="RDB68984.1"/>
    <property type="molecule type" value="Genomic_DNA"/>
</dbReference>
<dbReference type="Gene3D" id="3.30.70.20">
    <property type="match status" value="1"/>
</dbReference>
<dbReference type="PANTHER" id="PTHR42895:SF1">
    <property type="entry name" value="IRON-SULFUR CLUSTER PROTEIN"/>
    <property type="match status" value="1"/>
</dbReference>
<dbReference type="Proteomes" id="UP000253817">
    <property type="component" value="Unassembled WGS sequence"/>
</dbReference>
<name>A0ABX9HLS1_9ACTN</name>
<dbReference type="InterPro" id="IPR017896">
    <property type="entry name" value="4Fe4S_Fe-S-bd"/>
</dbReference>
<protein>
    <submittedName>
        <fullName evidence="2">Ferredoxin</fullName>
    </submittedName>
</protein>
<comment type="caution">
    <text evidence="2">The sequence shown here is derived from an EMBL/GenBank/DDBJ whole genome shotgun (WGS) entry which is preliminary data.</text>
</comment>
<gene>
    <name evidence="2" type="ORF">C1876_08520</name>
</gene>
<feature type="domain" description="4Fe-4S ferredoxin-type" evidence="1">
    <location>
        <begin position="34"/>
        <end position="63"/>
    </location>
</feature>
<dbReference type="PANTHER" id="PTHR42895">
    <property type="entry name" value="IRON-SULFUR CLUSTER-BINDING PROTEIN-RELATED"/>
    <property type="match status" value="1"/>
</dbReference>
<dbReference type="InterPro" id="IPR052911">
    <property type="entry name" value="Corrinoid_activation_enz"/>
</dbReference>
<proteinExistence type="predicted"/>
<accession>A0ABX9HLS1</accession>
<organism evidence="2 3">
    <name type="scientific">Eggerthella sinensis</name>
    <dbReference type="NCBI Taxonomy" id="242230"/>
    <lineage>
        <taxon>Bacteria</taxon>
        <taxon>Bacillati</taxon>
        <taxon>Actinomycetota</taxon>
        <taxon>Coriobacteriia</taxon>
        <taxon>Eggerthellales</taxon>
        <taxon>Eggerthellaceae</taxon>
        <taxon>Eggerthella</taxon>
    </lineage>
</organism>
<dbReference type="RefSeq" id="WP_114546293.1">
    <property type="nucleotide sequence ID" value="NZ_PPTT01000012.1"/>
</dbReference>
<evidence type="ECO:0000259" key="1">
    <source>
        <dbReference type="PROSITE" id="PS51379"/>
    </source>
</evidence>
<dbReference type="SUPFAM" id="SSF54862">
    <property type="entry name" value="4Fe-4S ferredoxins"/>
    <property type="match status" value="1"/>
</dbReference>
<reference evidence="2 3" key="1">
    <citation type="journal article" date="2018" name="Elife">
        <title>Discovery and characterization of a prevalent human gut bacterial enzyme sufficient for the inactivation of a family of plant toxins.</title>
        <authorList>
            <person name="Koppel N."/>
            <person name="Bisanz J.E."/>
            <person name="Pandelia M.E."/>
            <person name="Turnbaugh P.J."/>
            <person name="Balskus E.P."/>
        </authorList>
    </citation>
    <scope>NUCLEOTIDE SEQUENCE [LARGE SCALE GENOMIC DNA]</scope>
    <source>
        <strain evidence="2 3">DSM 16107</strain>
    </source>
</reference>
<feature type="domain" description="4Fe-4S ferredoxin-type" evidence="1">
    <location>
        <begin position="4"/>
        <end position="33"/>
    </location>
</feature>
<evidence type="ECO:0000313" key="2">
    <source>
        <dbReference type="EMBL" id="RDB68984.1"/>
    </source>
</evidence>
<evidence type="ECO:0000313" key="3">
    <source>
        <dbReference type="Proteomes" id="UP000253817"/>
    </source>
</evidence>
<sequence>MIRKIIEIDERACNGCGLCVTACHEGAIGLVNGKARLLRDDYCDGLGDCLPACPTGAITFVEREAEAYDEQAVLAAKDGKAAKAPSGPTPSAIASWPIEIKLVPVQAPYFAGAHLLLAADCTAFAYADFHRDFMSGRVTLIGCPKLDGVDYSRKLEEIFAGNDIASVTVARMQVPCCGGLEHAARTALERSGKDVPFEVAVISTAGSLLERR</sequence>